<name>A0A096C443_9BACT</name>
<reference evidence="4 5" key="1">
    <citation type="submission" date="2014-07" db="EMBL/GenBank/DDBJ databases">
        <authorList>
            <person name="McCorrison J."/>
            <person name="Sanka R."/>
            <person name="Torralba M."/>
            <person name="Gillis M."/>
            <person name="Haft D.H."/>
            <person name="Methe B."/>
            <person name="Sutton G."/>
            <person name="Nelson K.E."/>
        </authorList>
    </citation>
    <scope>NUCLEOTIDE SEQUENCE [LARGE SCALE GENOMIC DNA]</scope>
    <source>
        <strain evidence="4 5">DNF00882</strain>
    </source>
</reference>
<dbReference type="EMBL" id="JRNR01000030">
    <property type="protein sequence ID" value="KGF49717.1"/>
    <property type="molecule type" value="Genomic_DNA"/>
</dbReference>
<dbReference type="AlphaFoldDB" id="A0A096C443"/>
<dbReference type="Gene3D" id="2.60.40.3620">
    <property type="match status" value="3"/>
</dbReference>
<dbReference type="RefSeq" id="WP_021670287.1">
    <property type="nucleotide sequence ID" value="NZ_JRNR01000030.1"/>
</dbReference>
<accession>A0A096C443</accession>
<dbReference type="CDD" id="cd12967">
    <property type="entry name" value="CBM_SusE-F_like_u1"/>
    <property type="match status" value="1"/>
</dbReference>
<evidence type="ECO:0000313" key="5">
    <source>
        <dbReference type="Proteomes" id="UP000029538"/>
    </source>
</evidence>
<proteinExistence type="predicted"/>
<dbReference type="Pfam" id="PF17142">
    <property type="entry name" value="SusF_N"/>
    <property type="match status" value="1"/>
</dbReference>
<dbReference type="Pfam" id="PF26120">
    <property type="entry name" value="CBM_1st_SusF"/>
    <property type="match status" value="1"/>
</dbReference>
<dbReference type="CDD" id="cd12964">
    <property type="entry name" value="CBM-Fa"/>
    <property type="match status" value="1"/>
</dbReference>
<feature type="domain" description="SusF first starch specific CBM" evidence="3">
    <location>
        <begin position="163"/>
        <end position="275"/>
    </location>
</feature>
<evidence type="ECO:0000259" key="2">
    <source>
        <dbReference type="Pfam" id="PF17142"/>
    </source>
</evidence>
<sequence length="470" mass="50978">MKKISLYITLAIVSLVFGACSDGYEPWGNPQAYEEESPITIPGLKALEVPAQDLATVGTDVPVFTLSSKEAPEGFELKNARVELLPNDINLDGVTPTIIETSLDGKAATAAIQEAFIKYYGKRPVAHRFNAHVVVNAVKDGQAILIDAGNIMYTVTPNSPFIDEAYYLIGDMTGWNKEGAIKFIHSNKDVYEDPVFSVFVTTTAANQTWKITTETNYKGELLATGKTGVLGTTKEGDTSMEGKLTTEGAGAGKLAEAGKYRITINMMTYTYKVEKLNFTEYLWMAGNANGWTHNDINVLHGPAFDGKYTGYMYLDNKGFKFSEQKGWASSVPNGKDYGENFSTDGGAGNIMMTEADGFYKVEVDLGALSYKLTPIKTIGIIGDATVNGWNGDIAMTYDNATRAWTAQHVVLKAGSIKFRANAAWDISWGGTDLNKLTTQNGANINVTAGTYTVKLTPSYDGNTKVELIAE</sequence>
<evidence type="ECO:0000256" key="1">
    <source>
        <dbReference type="SAM" id="SignalP"/>
    </source>
</evidence>
<feature type="domain" description="Outer membrane protein SusF N-terminal" evidence="2">
    <location>
        <begin position="20"/>
        <end position="157"/>
    </location>
</feature>
<protein>
    <submittedName>
        <fullName evidence="4">Uncharacterized protein</fullName>
    </submittedName>
</protein>
<keyword evidence="1" id="KW-0732">Signal</keyword>
<evidence type="ECO:0000259" key="3">
    <source>
        <dbReference type="Pfam" id="PF26120"/>
    </source>
</evidence>
<dbReference type="Proteomes" id="UP000029538">
    <property type="component" value="Unassembled WGS sequence"/>
</dbReference>
<dbReference type="InterPro" id="IPR033408">
    <property type="entry name" value="SusF_N"/>
</dbReference>
<feature type="chain" id="PRO_5001925189" evidence="1">
    <location>
        <begin position="22"/>
        <end position="470"/>
    </location>
</feature>
<dbReference type="PROSITE" id="PS51257">
    <property type="entry name" value="PROKAR_LIPOPROTEIN"/>
    <property type="match status" value="1"/>
</dbReference>
<gene>
    <name evidence="4" type="ORF">HMPREF0654_04260</name>
</gene>
<evidence type="ECO:0000313" key="4">
    <source>
        <dbReference type="EMBL" id="KGF49717.1"/>
    </source>
</evidence>
<dbReference type="GeneID" id="91081633"/>
<feature type="signal peptide" evidence="1">
    <location>
        <begin position="1"/>
        <end position="21"/>
    </location>
</feature>
<dbReference type="InterPro" id="IPR058976">
    <property type="entry name" value="CBM_1st_SusF"/>
</dbReference>
<comment type="caution">
    <text evidence="4">The sequence shown here is derived from an EMBL/GenBank/DDBJ whole genome shotgun (WGS) entry which is preliminary data.</text>
</comment>
<organism evidence="4 5">
    <name type="scientific">Prevotella disiens DNF00882</name>
    <dbReference type="NCBI Taxonomy" id="1401075"/>
    <lineage>
        <taxon>Bacteria</taxon>
        <taxon>Pseudomonadati</taxon>
        <taxon>Bacteroidota</taxon>
        <taxon>Bacteroidia</taxon>
        <taxon>Bacteroidales</taxon>
        <taxon>Prevotellaceae</taxon>
        <taxon>Prevotella</taxon>
    </lineage>
</organism>